<dbReference type="OrthoDB" id="9811476at2"/>
<dbReference type="GO" id="GO:0006565">
    <property type="term" value="P:L-serine catabolic process"/>
    <property type="evidence" value="ECO:0007669"/>
    <property type="project" value="TreeGrafter"/>
</dbReference>
<dbReference type="Pfam" id="PF00291">
    <property type="entry name" value="PALP"/>
    <property type="match status" value="1"/>
</dbReference>
<dbReference type="SUPFAM" id="SSF53686">
    <property type="entry name" value="Tryptophan synthase beta subunit-like PLP-dependent enzymes"/>
    <property type="match status" value="1"/>
</dbReference>
<comment type="similarity">
    <text evidence="2">Belongs to the serine/threonine dehydratase family.</text>
</comment>
<dbReference type="GO" id="GO:0009097">
    <property type="term" value="P:isoleucine biosynthetic process"/>
    <property type="evidence" value="ECO:0007669"/>
    <property type="project" value="TreeGrafter"/>
</dbReference>
<protein>
    <submittedName>
        <fullName evidence="6">Threonine dehydratase</fullName>
    </submittedName>
</protein>
<dbReference type="InterPro" id="IPR050147">
    <property type="entry name" value="Ser/Thr_Dehydratase"/>
</dbReference>
<dbReference type="FunFam" id="3.40.50.1100:FF:000005">
    <property type="entry name" value="Threonine dehydratase catabolic"/>
    <property type="match status" value="1"/>
</dbReference>
<dbReference type="GO" id="GO:0004794">
    <property type="term" value="F:threonine deaminase activity"/>
    <property type="evidence" value="ECO:0007669"/>
    <property type="project" value="TreeGrafter"/>
</dbReference>
<feature type="domain" description="Tryptophan synthase beta chain-like PALP" evidence="5">
    <location>
        <begin position="20"/>
        <end position="308"/>
    </location>
</feature>
<comment type="caution">
    <text evidence="6">The sequence shown here is derived from an EMBL/GenBank/DDBJ whole genome shotgun (WGS) entry which is preliminary data.</text>
</comment>
<dbReference type="InterPro" id="IPR001926">
    <property type="entry name" value="TrpB-like_PALP"/>
</dbReference>
<evidence type="ECO:0000313" key="6">
    <source>
        <dbReference type="EMBL" id="OGX91427.1"/>
    </source>
</evidence>
<evidence type="ECO:0000256" key="3">
    <source>
        <dbReference type="ARBA" id="ARBA00022898"/>
    </source>
</evidence>
<gene>
    <name evidence="6" type="ORF">BEN49_19805</name>
</gene>
<evidence type="ECO:0000259" key="5">
    <source>
        <dbReference type="Pfam" id="PF00291"/>
    </source>
</evidence>
<dbReference type="FunFam" id="3.40.50.1100:FF:000007">
    <property type="entry name" value="L-threonine dehydratase catabolic TdcB"/>
    <property type="match status" value="1"/>
</dbReference>
<dbReference type="GO" id="GO:0006567">
    <property type="term" value="P:L-threonine catabolic process"/>
    <property type="evidence" value="ECO:0007669"/>
    <property type="project" value="TreeGrafter"/>
</dbReference>
<keyword evidence="4" id="KW-0456">Lyase</keyword>
<dbReference type="GO" id="GO:0030170">
    <property type="term" value="F:pyridoxal phosphate binding"/>
    <property type="evidence" value="ECO:0007669"/>
    <property type="project" value="UniProtKB-ARBA"/>
</dbReference>
<dbReference type="InterPro" id="IPR036052">
    <property type="entry name" value="TrpB-like_PALP_sf"/>
</dbReference>
<sequence length="326" mass="34367">MNFVTLSDIEQAQGRLRGLARHTPLLPLAVPELPYEAVYLKAESLQPIGSFKIRGAANRILALSAEERAQGVIAYSSGNHAQGVAYAARALGMSAIIVMPTNAPAVKVAATRALGAEVVLYDPAHERREDVAARLQAQGPRILVPPFDDPYVIAGQGTAGLEIFQDLPEVELVLAPVGGGGLLSGLAVALKALKPSIKIIGVEPELAADAQASLRAGHVVEWPAADTNRTLADGVRTLRLSELTFQHVRTYADDIVTVSEADLRRAARRLLTEARLVVEPTAALPLAALLRHRAALPPSRHTVLLLSGGNVDPATLAELLAGPVGD</sequence>
<dbReference type="RefSeq" id="WP_070741544.1">
    <property type="nucleotide sequence ID" value="NZ_MDZA01000060.1"/>
</dbReference>
<dbReference type="CDD" id="cd01562">
    <property type="entry name" value="Thr-dehyd"/>
    <property type="match status" value="1"/>
</dbReference>
<evidence type="ECO:0000256" key="2">
    <source>
        <dbReference type="ARBA" id="ARBA00010869"/>
    </source>
</evidence>
<dbReference type="Proteomes" id="UP000177506">
    <property type="component" value="Unassembled WGS sequence"/>
</dbReference>
<proteinExistence type="inferred from homology"/>
<keyword evidence="3" id="KW-0663">Pyridoxal phosphate</keyword>
<dbReference type="Gene3D" id="3.40.50.1100">
    <property type="match status" value="2"/>
</dbReference>
<dbReference type="PANTHER" id="PTHR48078">
    <property type="entry name" value="THREONINE DEHYDRATASE, MITOCHONDRIAL-RELATED"/>
    <property type="match status" value="1"/>
</dbReference>
<keyword evidence="7" id="KW-1185">Reference proteome</keyword>
<comment type="cofactor">
    <cofactor evidence="1">
        <name>pyridoxal 5'-phosphate</name>
        <dbReference type="ChEBI" id="CHEBI:597326"/>
    </cofactor>
</comment>
<evidence type="ECO:0000313" key="7">
    <source>
        <dbReference type="Proteomes" id="UP000177506"/>
    </source>
</evidence>
<organism evidence="6 7">
    <name type="scientific">Hymenobacter coccineus</name>
    <dbReference type="NCBI Taxonomy" id="1908235"/>
    <lineage>
        <taxon>Bacteria</taxon>
        <taxon>Pseudomonadati</taxon>
        <taxon>Bacteroidota</taxon>
        <taxon>Cytophagia</taxon>
        <taxon>Cytophagales</taxon>
        <taxon>Hymenobacteraceae</taxon>
        <taxon>Hymenobacter</taxon>
    </lineage>
</organism>
<dbReference type="PANTHER" id="PTHR48078:SF6">
    <property type="entry name" value="L-THREONINE DEHYDRATASE CATABOLIC TDCB"/>
    <property type="match status" value="1"/>
</dbReference>
<evidence type="ECO:0000256" key="4">
    <source>
        <dbReference type="ARBA" id="ARBA00023239"/>
    </source>
</evidence>
<accession>A0A1G1TKM4</accession>
<dbReference type="GO" id="GO:0003941">
    <property type="term" value="F:L-serine ammonia-lyase activity"/>
    <property type="evidence" value="ECO:0007669"/>
    <property type="project" value="TreeGrafter"/>
</dbReference>
<name>A0A1G1TKM4_9BACT</name>
<reference evidence="6 7" key="1">
    <citation type="submission" date="2016-08" db="EMBL/GenBank/DDBJ databases">
        <title>Hymenobacter coccineus sp. nov., Hymenobacter lapidarius sp. nov. and Hymenobacter glacialis sp. nov., isolated from Antarctic soil.</title>
        <authorList>
            <person name="Sedlacek I."/>
            <person name="Kralova S."/>
            <person name="Kyrova K."/>
            <person name="Maslanova I."/>
            <person name="Stankova E."/>
            <person name="Vrbovska V."/>
            <person name="Nemec M."/>
            <person name="Bartak M."/>
            <person name="Svec P."/>
            <person name="Busse H.-J."/>
            <person name="Pantucek R."/>
        </authorList>
    </citation>
    <scope>NUCLEOTIDE SEQUENCE [LARGE SCALE GENOMIC DNA]</scope>
    <source>
        <strain evidence="6 7">CCM 8649</strain>
    </source>
</reference>
<evidence type="ECO:0000256" key="1">
    <source>
        <dbReference type="ARBA" id="ARBA00001933"/>
    </source>
</evidence>
<dbReference type="AlphaFoldDB" id="A0A1G1TKM4"/>
<dbReference type="EMBL" id="MDZA01000060">
    <property type="protein sequence ID" value="OGX91427.1"/>
    <property type="molecule type" value="Genomic_DNA"/>
</dbReference>